<proteinExistence type="predicted"/>
<evidence type="ECO:0008006" key="3">
    <source>
        <dbReference type="Google" id="ProtNLM"/>
    </source>
</evidence>
<evidence type="ECO:0000313" key="2">
    <source>
        <dbReference type="Proteomes" id="UP000232638"/>
    </source>
</evidence>
<evidence type="ECO:0000313" key="1">
    <source>
        <dbReference type="EMBL" id="AUB84664.1"/>
    </source>
</evidence>
<dbReference type="AlphaFoldDB" id="A0A2K8UGG2"/>
<accession>A0A2K8UGG2</accession>
<reference evidence="1 2" key="1">
    <citation type="submission" date="2017-03" db="EMBL/GenBank/DDBJ databases">
        <title>Complete genome sequence of Candidatus 'Thiodictyon syntrophicum' sp. nov. strain Cad16T, a photolithoautotroph purple sulfur bacterium isolated from an alpine meromictic lake.</title>
        <authorList>
            <person name="Luedin S.M."/>
            <person name="Pothier J.F."/>
            <person name="Danza F."/>
            <person name="Storelli N."/>
            <person name="Wittwer M."/>
            <person name="Tonolla M."/>
        </authorList>
    </citation>
    <scope>NUCLEOTIDE SEQUENCE [LARGE SCALE GENOMIC DNA]</scope>
    <source>
        <strain evidence="1 2">Cad16T</strain>
    </source>
</reference>
<dbReference type="EMBL" id="CP020370">
    <property type="protein sequence ID" value="AUB84664.1"/>
    <property type="molecule type" value="Genomic_DNA"/>
</dbReference>
<name>A0A2K8UGG2_9GAMM</name>
<organism evidence="1 2">
    <name type="scientific">Candidatus Thiodictyon syntrophicum</name>
    <dbReference type="NCBI Taxonomy" id="1166950"/>
    <lineage>
        <taxon>Bacteria</taxon>
        <taxon>Pseudomonadati</taxon>
        <taxon>Pseudomonadota</taxon>
        <taxon>Gammaproteobacteria</taxon>
        <taxon>Chromatiales</taxon>
        <taxon>Chromatiaceae</taxon>
        <taxon>Thiodictyon</taxon>
    </lineage>
</organism>
<dbReference type="Proteomes" id="UP000232638">
    <property type="component" value="Chromosome"/>
</dbReference>
<protein>
    <recommendedName>
        <fullName evidence="3">DUF2845 domain-containing protein</fullName>
    </recommendedName>
</protein>
<keyword evidence="2" id="KW-1185">Reference proteome</keyword>
<dbReference type="Pfam" id="PF11006">
    <property type="entry name" value="DUF2845"/>
    <property type="match status" value="1"/>
</dbReference>
<dbReference type="InterPro" id="IPR021268">
    <property type="entry name" value="DUF2845"/>
</dbReference>
<gene>
    <name evidence="1" type="ORF">THSYN_06020</name>
</gene>
<dbReference type="KEGG" id="tsy:THSYN_06020"/>
<sequence length="206" mass="23190">MVKQSVPDLPGNRCAWLPAAAGAAEVCGGRTRVACYHCGPDGLDRTYDEGPGSAQKMVYPWLAMIRSVPPRSNRNSSWRVLMKLSMLALALCLAVISQGTWASPFYCRNVLVYTGDTMRQVYDKCGEPYQRDSRVEYRRTILNWVPSREAILQDRGIAYLPGVGYVYDQPINIDEWVYNFGPSSFMQFLHFVNGQLTDIKDLGYGN</sequence>